<dbReference type="PANTHER" id="PTHR10277">
    <property type="entry name" value="HOMOCITRATE SYNTHASE-RELATED"/>
    <property type="match status" value="1"/>
</dbReference>
<dbReference type="Pfam" id="PF00682">
    <property type="entry name" value="HMGL-like"/>
    <property type="match status" value="1"/>
</dbReference>
<keyword evidence="4" id="KW-1185">Reference proteome</keyword>
<gene>
    <name evidence="3" type="ORF">RIF25_00370</name>
</gene>
<evidence type="ECO:0000259" key="2">
    <source>
        <dbReference type="PROSITE" id="PS50991"/>
    </source>
</evidence>
<keyword evidence="1" id="KW-0464">Manganese</keyword>
<dbReference type="GO" id="GO:0009098">
    <property type="term" value="P:L-leucine biosynthetic process"/>
    <property type="evidence" value="ECO:0007669"/>
    <property type="project" value="TreeGrafter"/>
</dbReference>
<dbReference type="InterPro" id="IPR013785">
    <property type="entry name" value="Aldolase_TIM"/>
</dbReference>
<dbReference type="InterPro" id="IPR000891">
    <property type="entry name" value="PYR_CT"/>
</dbReference>
<dbReference type="InterPro" id="IPR050073">
    <property type="entry name" value="2-IPM_HCS-like"/>
</dbReference>
<dbReference type="Proteomes" id="UP001268256">
    <property type="component" value="Unassembled WGS sequence"/>
</dbReference>
<comment type="caution">
    <text evidence="3">The sequence shown here is derived from an EMBL/GenBank/DDBJ whole genome shotgun (WGS) entry which is preliminary data.</text>
</comment>
<feature type="domain" description="Pyruvate carboxyltransferase" evidence="2">
    <location>
        <begin position="53"/>
        <end position="310"/>
    </location>
</feature>
<dbReference type="PANTHER" id="PTHR10277:SF9">
    <property type="entry name" value="2-ISOPROPYLMALATE SYNTHASE 1, CHLOROPLASTIC-RELATED"/>
    <property type="match status" value="1"/>
</dbReference>
<evidence type="ECO:0000256" key="1">
    <source>
        <dbReference type="ARBA" id="ARBA00023211"/>
    </source>
</evidence>
<name>A0AAE4FNA8_9CYAN</name>
<dbReference type="EMBL" id="JAVMIP010000001">
    <property type="protein sequence ID" value="MDS3859249.1"/>
    <property type="molecule type" value="Genomic_DNA"/>
</dbReference>
<dbReference type="AlphaFoldDB" id="A0AAE4FNA8"/>
<organism evidence="3 4">
    <name type="scientific">Pseudocalidococcus azoricus BACA0444</name>
    <dbReference type="NCBI Taxonomy" id="2918990"/>
    <lineage>
        <taxon>Bacteria</taxon>
        <taxon>Bacillati</taxon>
        <taxon>Cyanobacteriota</taxon>
        <taxon>Cyanophyceae</taxon>
        <taxon>Acaryochloridales</taxon>
        <taxon>Thermosynechococcaceae</taxon>
        <taxon>Pseudocalidococcus</taxon>
        <taxon>Pseudocalidococcus azoricus</taxon>
    </lineage>
</organism>
<dbReference type="GO" id="GO:0003852">
    <property type="term" value="F:2-isopropylmalate synthase activity"/>
    <property type="evidence" value="ECO:0007669"/>
    <property type="project" value="TreeGrafter"/>
</dbReference>
<dbReference type="Gene3D" id="3.20.20.70">
    <property type="entry name" value="Aldolase class I"/>
    <property type="match status" value="1"/>
</dbReference>
<evidence type="ECO:0000313" key="4">
    <source>
        <dbReference type="Proteomes" id="UP001268256"/>
    </source>
</evidence>
<dbReference type="SUPFAM" id="SSF51569">
    <property type="entry name" value="Aldolase"/>
    <property type="match status" value="1"/>
</dbReference>
<accession>A0AAE4FNA8</accession>
<dbReference type="PROSITE" id="PS50991">
    <property type="entry name" value="PYR_CT"/>
    <property type="match status" value="1"/>
</dbReference>
<protein>
    <submittedName>
        <fullName evidence="3">Aldolase catalytic domain-containing protein</fullName>
    </submittedName>
</protein>
<reference evidence="4" key="1">
    <citation type="submission" date="2023-07" db="EMBL/GenBank/DDBJ databases">
        <authorList>
            <person name="Luz R."/>
            <person name="Cordeiro R."/>
            <person name="Fonseca A."/>
            <person name="Goncalves V."/>
        </authorList>
    </citation>
    <scope>NUCLEOTIDE SEQUENCE [LARGE SCALE GENOMIC DNA]</scope>
    <source>
        <strain evidence="4">BACA0444</strain>
    </source>
</reference>
<proteinExistence type="predicted"/>
<evidence type="ECO:0000313" key="3">
    <source>
        <dbReference type="EMBL" id="MDS3859249.1"/>
    </source>
</evidence>
<dbReference type="CDD" id="cd07944">
    <property type="entry name" value="DRE_TIM_HOA_like"/>
    <property type="match status" value="1"/>
</dbReference>
<sequence>MKNAKPKYRSTANKRLSKPKPYLLTKKVKNMCRACYNHINPKKTLQRQSVIMIKLLDCTLRDGGYYNSWNFSQNLIHDYLQSMAAISVDYVELGFRGFPQDDFLGGCAYTTDTFIRSLTIPENLKIGVMVNASELIKYADGIIPALHQLFKPASDSPVSLVRIPCHYYEFEQTLLGCEWLKDQGYQVGINLMQVADRSLVEVQQLSQIASHYHLDVLYFADSMGSMNPKQTSQIIHALREGWSGDLGIHTHDNMGRALSNCVQAVKDGVTWIDGTVTGMGRGAGNVKTEYLVVELAEIRPNVSCNIIPLMELISNYFSPMQHEYGWGTNTYYYLAGKYGIHPTYIQEMLADNRYLDEDILGVIDHLKSSGGKRFSLNALNSARHFYTGEPIGTWSPKSLIAGRDVLILGTGPGVEVHQQALENFISSQHPIVIALNTQTHIASDLIDLRAACHPVRLLADCQEHLNLSQPLVIPYSMLSKDIRNELEGKELLDFGLVVQSETFKFEDNYCILPTSMVIAYSLAIATSGRAKKILLAGFDGYGSDDLRNHEMDYLLNLYSSTPGALPLVAITPTKYRIKRTSVYEVG</sequence>